<gene>
    <name evidence="1" type="ORF">A5742_04460</name>
</gene>
<proteinExistence type="predicted"/>
<name>A0ABD6QJ35_MYCFO</name>
<reference evidence="1 2" key="1">
    <citation type="submission" date="2016-07" db="EMBL/GenBank/DDBJ databases">
        <authorList>
            <person name="Sutton G."/>
            <person name="Brinkac L."/>
            <person name="Sanka R."/>
            <person name="Adams M."/>
            <person name="Lau E."/>
            <person name="Kumar A."/>
            <person name="Macaden R."/>
        </authorList>
    </citation>
    <scope>NUCLEOTIDE SEQUENCE [LARGE SCALE GENOMIC DNA]</scope>
    <source>
        <strain evidence="1 2">GA-0871</strain>
    </source>
</reference>
<comment type="caution">
    <text evidence="1">The sequence shown here is derived from an EMBL/GenBank/DDBJ whole genome shotgun (WGS) entry which is preliminary data.</text>
</comment>
<evidence type="ECO:0000313" key="2">
    <source>
        <dbReference type="Proteomes" id="UP000187001"/>
    </source>
</evidence>
<dbReference type="AlphaFoldDB" id="A0ABD6QJ35"/>
<sequence>MVAVRRVEWPEHFVSAVGATIARLVAQPFAPMATARSMTRRRPTLSGGGPGAGEFSVAPTLILSVESAVELRV</sequence>
<organism evidence="1 2">
    <name type="scientific">Mycolicibacterium fortuitum</name>
    <name type="common">Mycobacterium fortuitum</name>
    <dbReference type="NCBI Taxonomy" id="1766"/>
    <lineage>
        <taxon>Bacteria</taxon>
        <taxon>Bacillati</taxon>
        <taxon>Actinomycetota</taxon>
        <taxon>Actinomycetes</taxon>
        <taxon>Mycobacteriales</taxon>
        <taxon>Mycobacteriaceae</taxon>
        <taxon>Mycolicibacterium</taxon>
    </lineage>
</organism>
<evidence type="ECO:0000313" key="1">
    <source>
        <dbReference type="EMBL" id="OMC39745.1"/>
    </source>
</evidence>
<protein>
    <submittedName>
        <fullName evidence="1">Uncharacterized protein</fullName>
    </submittedName>
</protein>
<dbReference type="Proteomes" id="UP000187001">
    <property type="component" value="Unassembled WGS sequence"/>
</dbReference>
<dbReference type="EMBL" id="MBER01000115">
    <property type="protein sequence ID" value="OMC39745.1"/>
    <property type="molecule type" value="Genomic_DNA"/>
</dbReference>
<accession>A0ABD6QJ35</accession>